<proteinExistence type="predicted"/>
<evidence type="ECO:0000313" key="2">
    <source>
        <dbReference type="Proteomes" id="UP000003295"/>
    </source>
</evidence>
<reference evidence="1 2" key="1">
    <citation type="submission" date="2009-04" db="EMBL/GenBank/DDBJ databases">
        <authorList>
            <person name="Weinstock G."/>
            <person name="Sodergren E."/>
            <person name="Clifton S."/>
            <person name="Fulton L."/>
            <person name="Fulton B."/>
            <person name="Courtney L."/>
            <person name="Fronick C."/>
            <person name="Harrison M."/>
            <person name="Strong C."/>
            <person name="Farmer C."/>
            <person name="Delahaunty K."/>
            <person name="Markovic C."/>
            <person name="Hall O."/>
            <person name="Minx P."/>
            <person name="Tomlinson C."/>
            <person name="Mitreva M."/>
            <person name="Nelson J."/>
            <person name="Hou S."/>
            <person name="Wollam A."/>
            <person name="Pepin K.H."/>
            <person name="Johnson M."/>
            <person name="Bhonagiri V."/>
            <person name="Nash W.E."/>
            <person name="Warren W."/>
            <person name="Chinwalla A."/>
            <person name="Mardis E.R."/>
            <person name="Wilson R.K."/>
        </authorList>
    </citation>
    <scope>NUCLEOTIDE SEQUENCE [LARGE SCALE GENOMIC DNA]</scope>
    <source>
        <strain evidence="1 2">DSM 13280</strain>
    </source>
</reference>
<dbReference type="EMBL" id="ABXH02000036">
    <property type="protein sequence ID" value="EEP43816.1"/>
    <property type="molecule type" value="Genomic_DNA"/>
</dbReference>
<comment type="caution">
    <text evidence="1">The sequence shown here is derived from an EMBL/GenBank/DDBJ whole genome shotgun (WGS) entry which is preliminary data.</text>
</comment>
<protein>
    <submittedName>
        <fullName evidence="1">Uncharacterized protein</fullName>
    </submittedName>
</protein>
<dbReference type="HOGENOM" id="CLU_2681343_0_0_11"/>
<dbReference type="Proteomes" id="UP000003295">
    <property type="component" value="Unassembled WGS sequence"/>
</dbReference>
<sequence length="74" mass="7249">MVDIGVAADVDEIALVPAPRLHIGTRDGKEGLAAGAPFGSRAAGGGGGVLGFGALRGCVILGRMLGHAARFHSG</sequence>
<evidence type="ECO:0000313" key="1">
    <source>
        <dbReference type="EMBL" id="EEP43816.1"/>
    </source>
</evidence>
<dbReference type="AlphaFoldDB" id="C4FBK3"/>
<organism evidence="1 2">
    <name type="scientific">Collinsella intestinalis DSM 13280</name>
    <dbReference type="NCBI Taxonomy" id="521003"/>
    <lineage>
        <taxon>Bacteria</taxon>
        <taxon>Bacillati</taxon>
        <taxon>Actinomycetota</taxon>
        <taxon>Coriobacteriia</taxon>
        <taxon>Coriobacteriales</taxon>
        <taxon>Coriobacteriaceae</taxon>
        <taxon>Collinsella</taxon>
    </lineage>
</organism>
<name>C4FBK3_9ACTN</name>
<accession>C4FBK3</accession>
<gene>
    <name evidence="1" type="ORF">COLINT_03461</name>
</gene>